<proteinExistence type="predicted"/>
<protein>
    <submittedName>
        <fullName evidence="2">Uncharacterized protein</fullName>
    </submittedName>
</protein>
<evidence type="ECO:0000256" key="1">
    <source>
        <dbReference type="SAM" id="Phobius"/>
    </source>
</evidence>
<accession>A0A5J4X2B3</accession>
<feature type="transmembrane region" description="Helical" evidence="1">
    <location>
        <begin position="33"/>
        <end position="53"/>
    </location>
</feature>
<keyword evidence="1" id="KW-0812">Transmembrane</keyword>
<evidence type="ECO:0000313" key="3">
    <source>
        <dbReference type="Proteomes" id="UP000324800"/>
    </source>
</evidence>
<dbReference type="Proteomes" id="UP000324800">
    <property type="component" value="Unassembled WGS sequence"/>
</dbReference>
<gene>
    <name evidence="2" type="ORF">EZS28_003109</name>
</gene>
<name>A0A5J4X2B3_9EUKA</name>
<evidence type="ECO:0000313" key="2">
    <source>
        <dbReference type="EMBL" id="KAA6401364.1"/>
    </source>
</evidence>
<organism evidence="2 3">
    <name type="scientific">Streblomastix strix</name>
    <dbReference type="NCBI Taxonomy" id="222440"/>
    <lineage>
        <taxon>Eukaryota</taxon>
        <taxon>Metamonada</taxon>
        <taxon>Preaxostyla</taxon>
        <taxon>Oxymonadida</taxon>
        <taxon>Streblomastigidae</taxon>
        <taxon>Streblomastix</taxon>
    </lineage>
</organism>
<keyword evidence="1" id="KW-1133">Transmembrane helix</keyword>
<dbReference type="EMBL" id="SNRW01000402">
    <property type="protein sequence ID" value="KAA6401364.1"/>
    <property type="molecule type" value="Genomic_DNA"/>
</dbReference>
<reference evidence="2 3" key="1">
    <citation type="submission" date="2019-03" db="EMBL/GenBank/DDBJ databases">
        <title>Single cell metagenomics reveals metabolic interactions within the superorganism composed of flagellate Streblomastix strix and complex community of Bacteroidetes bacteria on its surface.</title>
        <authorList>
            <person name="Treitli S.C."/>
            <person name="Kolisko M."/>
            <person name="Husnik F."/>
            <person name="Keeling P."/>
            <person name="Hampl V."/>
        </authorList>
    </citation>
    <scope>NUCLEOTIDE SEQUENCE [LARGE SCALE GENOMIC DNA]</scope>
    <source>
        <strain evidence="2">ST1C</strain>
    </source>
</reference>
<feature type="transmembrane region" description="Helical" evidence="1">
    <location>
        <begin position="73"/>
        <end position="91"/>
    </location>
</feature>
<dbReference type="AlphaFoldDB" id="A0A5J4X2B3"/>
<keyword evidence="1" id="KW-0472">Membrane</keyword>
<comment type="caution">
    <text evidence="2">The sequence shown here is derived from an EMBL/GenBank/DDBJ whole genome shotgun (WGS) entry which is preliminary data.</text>
</comment>
<sequence>MTEKALSYARFDKIDEFIFSFFSVFQIKHSSQITAGSIGAGGSGAILGLLLQLLQKLSLLNGSEQQDDDGQTIYFAGPLKPLAIVLMALYLKGNGF</sequence>